<keyword evidence="2" id="KW-0472">Membrane</keyword>
<keyword evidence="4" id="KW-1185">Reference proteome</keyword>
<comment type="caution">
    <text evidence="3">The sequence shown here is derived from an EMBL/GenBank/DDBJ whole genome shotgun (WGS) entry which is preliminary data.</text>
</comment>
<dbReference type="SUPFAM" id="SSF57997">
    <property type="entry name" value="Tropomyosin"/>
    <property type="match status" value="1"/>
</dbReference>
<evidence type="ECO:0000256" key="2">
    <source>
        <dbReference type="SAM" id="Phobius"/>
    </source>
</evidence>
<feature type="transmembrane region" description="Helical" evidence="2">
    <location>
        <begin position="20"/>
        <end position="47"/>
    </location>
</feature>
<reference evidence="3 4" key="1">
    <citation type="submission" date="2024-02" db="EMBL/GenBank/DDBJ databases">
        <title>Herpetosiphon gulosus NBRC 112829.</title>
        <authorList>
            <person name="Ichikawa N."/>
            <person name="Katano-Makiyama Y."/>
            <person name="Hidaka K."/>
        </authorList>
    </citation>
    <scope>NUCLEOTIDE SEQUENCE [LARGE SCALE GENOMIC DNA]</scope>
    <source>
        <strain evidence="3 4">NBRC 112829</strain>
    </source>
</reference>
<proteinExistence type="predicted"/>
<dbReference type="Gene3D" id="1.20.5.340">
    <property type="match status" value="1"/>
</dbReference>
<keyword evidence="2" id="KW-1133">Transmembrane helix</keyword>
<feature type="coiled-coil region" evidence="1">
    <location>
        <begin position="87"/>
        <end position="121"/>
    </location>
</feature>
<evidence type="ECO:0000256" key="1">
    <source>
        <dbReference type="SAM" id="Coils"/>
    </source>
</evidence>
<sequence length="190" mass="20258">MSEQSDAPKPIVIKQKRGCLATLVGSALTIIVSAGLGAALALLVMWYGPRNFGVSFPDSTGRIAALEQAQQTAIIQQTDQAATLRGLADLRGSVDGLRERVQTIESKLNTRETDLDSLQKQIDSNLDSLLAIQSRLNELESIPANAALTNRLDSVEQDLASIGSTLERLRIALGATLPTASPQPTITPTR</sequence>
<dbReference type="Proteomes" id="UP001428290">
    <property type="component" value="Unassembled WGS sequence"/>
</dbReference>
<evidence type="ECO:0000313" key="3">
    <source>
        <dbReference type="EMBL" id="GAA5529211.1"/>
    </source>
</evidence>
<dbReference type="EMBL" id="BAABRU010000010">
    <property type="protein sequence ID" value="GAA5529211.1"/>
    <property type="molecule type" value="Genomic_DNA"/>
</dbReference>
<keyword evidence="2" id="KW-0812">Transmembrane</keyword>
<dbReference type="RefSeq" id="WP_345722824.1">
    <property type="nucleotide sequence ID" value="NZ_BAABRU010000010.1"/>
</dbReference>
<accession>A0ABP9X4C1</accession>
<protein>
    <submittedName>
        <fullName evidence="3">Uncharacterized protein</fullName>
    </submittedName>
</protein>
<evidence type="ECO:0000313" key="4">
    <source>
        <dbReference type="Proteomes" id="UP001428290"/>
    </source>
</evidence>
<gene>
    <name evidence="3" type="ORF">Hgul01_03017</name>
</gene>
<keyword evidence="1" id="KW-0175">Coiled coil</keyword>
<organism evidence="3 4">
    <name type="scientific">Herpetosiphon gulosus</name>
    <dbReference type="NCBI Taxonomy" id="1973496"/>
    <lineage>
        <taxon>Bacteria</taxon>
        <taxon>Bacillati</taxon>
        <taxon>Chloroflexota</taxon>
        <taxon>Chloroflexia</taxon>
        <taxon>Herpetosiphonales</taxon>
        <taxon>Herpetosiphonaceae</taxon>
        <taxon>Herpetosiphon</taxon>
    </lineage>
</organism>
<name>A0ABP9X4C1_9CHLR</name>